<dbReference type="EMBL" id="JAWZYT010004896">
    <property type="protein sequence ID" value="KAK4292212.1"/>
    <property type="molecule type" value="Genomic_DNA"/>
</dbReference>
<feature type="region of interest" description="Disordered" evidence="1">
    <location>
        <begin position="1"/>
        <end position="38"/>
    </location>
</feature>
<gene>
    <name evidence="2" type="ORF">Pmani_034998</name>
</gene>
<feature type="compositionally biased region" description="Basic and acidic residues" evidence="1">
    <location>
        <begin position="9"/>
        <end position="24"/>
    </location>
</feature>
<reference evidence="2" key="1">
    <citation type="submission" date="2023-11" db="EMBL/GenBank/DDBJ databases">
        <title>Genome assemblies of two species of porcelain crab, Petrolisthes cinctipes and Petrolisthes manimaculis (Anomura: Porcellanidae).</title>
        <authorList>
            <person name="Angst P."/>
        </authorList>
    </citation>
    <scope>NUCLEOTIDE SEQUENCE</scope>
    <source>
        <strain evidence="2">PB745_02</strain>
        <tissue evidence="2">Gill</tissue>
    </source>
</reference>
<evidence type="ECO:0000313" key="2">
    <source>
        <dbReference type="EMBL" id="KAK4292212.1"/>
    </source>
</evidence>
<accession>A0AAE1NMZ5</accession>
<evidence type="ECO:0000256" key="1">
    <source>
        <dbReference type="SAM" id="MobiDB-lite"/>
    </source>
</evidence>
<evidence type="ECO:0000313" key="3">
    <source>
        <dbReference type="Proteomes" id="UP001292094"/>
    </source>
</evidence>
<dbReference type="Proteomes" id="UP001292094">
    <property type="component" value="Unassembled WGS sequence"/>
</dbReference>
<sequence length="98" mass="10794">MGEVLSLRGGEERGEERGGEKREGGSLMVTRRGRMGHGWMGGGRQVECWRGPGVSGVVERPWSVEWWRSWSGGEGLRVVEIPWSGVVERAWSGGEGLQ</sequence>
<protein>
    <submittedName>
        <fullName evidence="2">Uncharacterized protein</fullName>
    </submittedName>
</protein>
<keyword evidence="3" id="KW-1185">Reference proteome</keyword>
<organism evidence="2 3">
    <name type="scientific">Petrolisthes manimaculis</name>
    <dbReference type="NCBI Taxonomy" id="1843537"/>
    <lineage>
        <taxon>Eukaryota</taxon>
        <taxon>Metazoa</taxon>
        <taxon>Ecdysozoa</taxon>
        <taxon>Arthropoda</taxon>
        <taxon>Crustacea</taxon>
        <taxon>Multicrustacea</taxon>
        <taxon>Malacostraca</taxon>
        <taxon>Eumalacostraca</taxon>
        <taxon>Eucarida</taxon>
        <taxon>Decapoda</taxon>
        <taxon>Pleocyemata</taxon>
        <taxon>Anomura</taxon>
        <taxon>Galatheoidea</taxon>
        <taxon>Porcellanidae</taxon>
        <taxon>Petrolisthes</taxon>
    </lineage>
</organism>
<dbReference type="AlphaFoldDB" id="A0AAE1NMZ5"/>
<proteinExistence type="predicted"/>
<name>A0AAE1NMZ5_9EUCA</name>
<comment type="caution">
    <text evidence="2">The sequence shown here is derived from an EMBL/GenBank/DDBJ whole genome shotgun (WGS) entry which is preliminary data.</text>
</comment>